<proteinExistence type="predicted"/>
<dbReference type="RefSeq" id="WP_183275354.1">
    <property type="nucleotide sequence ID" value="NZ_JACHXV010000011.1"/>
</dbReference>
<feature type="transmembrane region" description="Helical" evidence="1">
    <location>
        <begin position="21"/>
        <end position="43"/>
    </location>
</feature>
<dbReference type="Proteomes" id="UP000557688">
    <property type="component" value="Unassembled WGS sequence"/>
</dbReference>
<dbReference type="AlphaFoldDB" id="A0A839UY97"/>
<organism evidence="2 3">
    <name type="scientific">Endobacter medicaginis</name>
    <dbReference type="NCBI Taxonomy" id="1181271"/>
    <lineage>
        <taxon>Bacteria</taxon>
        <taxon>Pseudomonadati</taxon>
        <taxon>Pseudomonadota</taxon>
        <taxon>Alphaproteobacteria</taxon>
        <taxon>Acetobacterales</taxon>
        <taxon>Acetobacteraceae</taxon>
        <taxon>Endobacter</taxon>
    </lineage>
</organism>
<name>A0A839UY97_9PROT</name>
<dbReference type="EMBL" id="JACHXV010000011">
    <property type="protein sequence ID" value="MBB3174746.1"/>
    <property type="molecule type" value="Genomic_DNA"/>
</dbReference>
<accession>A0A839UY97</accession>
<gene>
    <name evidence="2" type="ORF">FHR90_002592</name>
</gene>
<evidence type="ECO:0000313" key="2">
    <source>
        <dbReference type="EMBL" id="MBB3174746.1"/>
    </source>
</evidence>
<reference evidence="2 3" key="1">
    <citation type="submission" date="2020-08" db="EMBL/GenBank/DDBJ databases">
        <title>Genomic Encyclopedia of Type Strains, Phase III (KMG-III): the genomes of soil and plant-associated and newly described type strains.</title>
        <authorList>
            <person name="Whitman W."/>
        </authorList>
    </citation>
    <scope>NUCLEOTIDE SEQUENCE [LARGE SCALE GENOMIC DNA]</scope>
    <source>
        <strain evidence="2 3">CECT 8088</strain>
    </source>
</reference>
<sequence>MRLLFARARFAHAWLWQRDETYRIAIVLGPPVLLGLGLALGAAHELTKLRAGTAPAWLAQAWAAIPWPGATPSGAAGWAKPLPGAGLPQDGTVTAIAPDEAMPPDGPATALSRLAPGWLGQILSVQGREDLDLGLAELPLGTVDLPKTTLDMASLIAAAPGPGRHVLAATGVWLVRDGGQTALSVRITRPAGRDTAPANCLSRVGIGHVLAISDVQLGLPAGKELVYEPVQLGLKQGFYRVGFAFGCWHGDGTPAAASASLVTGHPGSTTLSPLGPTALYHPRTS</sequence>
<comment type="caution">
    <text evidence="2">The sequence shown here is derived from an EMBL/GenBank/DDBJ whole genome shotgun (WGS) entry which is preliminary data.</text>
</comment>
<evidence type="ECO:0000313" key="3">
    <source>
        <dbReference type="Proteomes" id="UP000557688"/>
    </source>
</evidence>
<evidence type="ECO:0000256" key="1">
    <source>
        <dbReference type="SAM" id="Phobius"/>
    </source>
</evidence>
<keyword evidence="1" id="KW-0812">Transmembrane</keyword>
<keyword evidence="3" id="KW-1185">Reference proteome</keyword>
<protein>
    <submittedName>
        <fullName evidence="2">Uncharacterized protein</fullName>
    </submittedName>
</protein>
<keyword evidence="1" id="KW-1133">Transmembrane helix</keyword>
<keyword evidence="1" id="KW-0472">Membrane</keyword>